<dbReference type="InterPro" id="IPR004260">
    <property type="entry name" value="Pyr-dimer_DNA_glycosylase"/>
</dbReference>
<accession>A0A2A2H3R0</accession>
<name>A0A2A2H3R0_METBR</name>
<keyword evidence="2" id="KW-1185">Reference proteome</keyword>
<proteinExistence type="predicted"/>
<dbReference type="EMBL" id="LMVM01000033">
    <property type="protein sequence ID" value="PAV04061.1"/>
    <property type="molecule type" value="Genomic_DNA"/>
</dbReference>
<evidence type="ECO:0000313" key="2">
    <source>
        <dbReference type="Proteomes" id="UP000217784"/>
    </source>
</evidence>
<organism evidence="1 2">
    <name type="scientific">Methanobacterium bryantii</name>
    <dbReference type="NCBI Taxonomy" id="2161"/>
    <lineage>
        <taxon>Archaea</taxon>
        <taxon>Methanobacteriati</taxon>
        <taxon>Methanobacteriota</taxon>
        <taxon>Methanomada group</taxon>
        <taxon>Methanobacteria</taxon>
        <taxon>Methanobacteriales</taxon>
        <taxon>Methanobacteriaceae</taxon>
        <taxon>Methanobacterium</taxon>
    </lineage>
</organism>
<dbReference type="RefSeq" id="WP_069583756.1">
    <property type="nucleotide sequence ID" value="NZ_LMVM01000033.1"/>
</dbReference>
<evidence type="ECO:0000313" key="1">
    <source>
        <dbReference type="EMBL" id="PAV04061.1"/>
    </source>
</evidence>
<dbReference type="Pfam" id="PF03013">
    <property type="entry name" value="Pyr_excise"/>
    <property type="match status" value="1"/>
</dbReference>
<reference evidence="1 2" key="1">
    <citation type="journal article" date="2017" name="BMC Genomics">
        <title>Genomic analysis of methanogenic archaea reveals a shift towards energy conservation.</title>
        <authorList>
            <person name="Gilmore S.P."/>
            <person name="Henske J.K."/>
            <person name="Sexton J.A."/>
            <person name="Solomon K.V."/>
            <person name="Seppala S."/>
            <person name="Yoo J.I."/>
            <person name="Huyett L.M."/>
            <person name="Pressman A."/>
            <person name="Cogan J.Z."/>
            <person name="Kivenson V."/>
            <person name="Peng X."/>
            <person name="Tan Y."/>
            <person name="Valentine D.L."/>
            <person name="O'Malley M.A."/>
        </authorList>
    </citation>
    <scope>NUCLEOTIDE SEQUENCE [LARGE SCALE GENOMIC DNA]</scope>
    <source>
        <strain evidence="1 2">M.o.H.</strain>
    </source>
</reference>
<dbReference type="AlphaFoldDB" id="A0A2A2H3R0"/>
<gene>
    <name evidence="1" type="ORF">ASJ80_03340</name>
</gene>
<comment type="caution">
    <text evidence="1">The sequence shown here is derived from an EMBL/GenBank/DDBJ whole genome shotgun (WGS) entry which is preliminary data.</text>
</comment>
<evidence type="ECO:0008006" key="3">
    <source>
        <dbReference type="Google" id="ProtNLM"/>
    </source>
</evidence>
<dbReference type="Proteomes" id="UP000217784">
    <property type="component" value="Unassembled WGS sequence"/>
</dbReference>
<sequence>MRLWSLHPEYLDVKGLVALWREGIMARNVFTGKTEGYKHHPQLERFKKQNDPVLAIDTYLLHVYNESKRRNYNFKRDRIGIKFVNSKIEVTDGQMLYEFKHLKRKLKIRDPERYDILVNLDFPRSNPVFKVVTGDIESWERPY</sequence>
<dbReference type="OrthoDB" id="70703at2157"/>
<protein>
    <recommendedName>
        <fullName evidence="3">DNA lyase</fullName>
    </recommendedName>
</protein>